<geneLocation type="mitochondrion" evidence="2"/>
<dbReference type="Pfam" id="PF00961">
    <property type="entry name" value="LAGLIDADG_1"/>
    <property type="match status" value="1"/>
</dbReference>
<feature type="domain" description="Homing endonuclease LAGLIDADG" evidence="1">
    <location>
        <begin position="45"/>
        <end position="135"/>
    </location>
</feature>
<dbReference type="SUPFAM" id="SSF55608">
    <property type="entry name" value="Homing endonucleases"/>
    <property type="match status" value="1"/>
</dbReference>
<dbReference type="InterPro" id="IPR027434">
    <property type="entry name" value="Homing_endonucl"/>
</dbReference>
<dbReference type="PANTHER" id="PTHR36181">
    <property type="entry name" value="INTRON-ENCODED ENDONUCLEASE AI3-RELATED"/>
    <property type="match status" value="1"/>
</dbReference>
<accession>A0A140IMX0</accession>
<dbReference type="AlphaFoldDB" id="A0A140IMX0"/>
<proteinExistence type="predicted"/>
<keyword evidence="2" id="KW-0496">Mitochondrion</keyword>
<dbReference type="Gene3D" id="3.10.28.10">
    <property type="entry name" value="Homing endonucleases"/>
    <property type="match status" value="1"/>
</dbReference>
<name>A0A140IMX0_9PEZI</name>
<sequence>MENSVDSYLSNRNSKYINQSVILNSDPFGLERNSFVLPNYFKGWLSGFVEAEGCFSIRKSNNHSFSIGQNDDLYLMNAIKQFLGTTNTVRNPHRNFYSLEIYKKEQLRLIKKFINHFNNYPLLGEKAESFQKFSQSFK</sequence>
<dbReference type="InterPro" id="IPR004860">
    <property type="entry name" value="LAGLIDADG_dom"/>
</dbReference>
<organism evidence="2">
    <name type="scientific">Pyronema omphalodes</name>
    <dbReference type="NCBI Taxonomy" id="337075"/>
    <lineage>
        <taxon>Eukaryota</taxon>
        <taxon>Fungi</taxon>
        <taxon>Dikarya</taxon>
        <taxon>Ascomycota</taxon>
        <taxon>Pezizomycotina</taxon>
        <taxon>Pezizomycetes</taxon>
        <taxon>Pezizales</taxon>
        <taxon>Pyronemataceae</taxon>
        <taxon>Pyronema</taxon>
    </lineage>
</organism>
<keyword evidence="2" id="KW-0540">Nuclease</keyword>
<reference evidence="2" key="1">
    <citation type="journal article" date="2016" name="Genome Announc.">
        <title>Complete Mitochondrial Genome Sequence of the Pezizomycete Pyronema confluens.</title>
        <authorList>
            <person name="Nowrousian M."/>
        </authorList>
    </citation>
    <scope>NUCLEOTIDE SEQUENCE</scope>
    <source>
        <strain evidence="2">CBS 100304</strain>
    </source>
</reference>
<dbReference type="InterPro" id="IPR051289">
    <property type="entry name" value="LAGLIDADG_Endonuclease"/>
</dbReference>
<dbReference type="PANTHER" id="PTHR36181:SF2">
    <property type="entry name" value="INTRON-ENCODED ENDONUCLEASE AI3-RELATED"/>
    <property type="match status" value="1"/>
</dbReference>
<dbReference type="GeneID" id="27074556"/>
<keyword evidence="2" id="KW-0255">Endonuclease</keyword>
<keyword evidence="2" id="KW-0378">Hydrolase</keyword>
<evidence type="ECO:0000313" key="2">
    <source>
        <dbReference type="EMBL" id="AMO66528.1"/>
    </source>
</evidence>
<dbReference type="GO" id="GO:0004519">
    <property type="term" value="F:endonuclease activity"/>
    <property type="evidence" value="ECO:0007669"/>
    <property type="project" value="UniProtKB-KW"/>
</dbReference>
<gene>
    <name evidence="2" type="ORF">AWR43_035</name>
</gene>
<dbReference type="EMBL" id="KU707476">
    <property type="protein sequence ID" value="AMO66528.1"/>
    <property type="molecule type" value="Genomic_DNA"/>
</dbReference>
<protein>
    <submittedName>
        <fullName evidence="2">LAGLIDADG endonuclease</fullName>
    </submittedName>
</protein>
<dbReference type="GO" id="GO:0005739">
    <property type="term" value="C:mitochondrion"/>
    <property type="evidence" value="ECO:0007669"/>
    <property type="project" value="UniProtKB-ARBA"/>
</dbReference>
<dbReference type="RefSeq" id="YP_009240556.1">
    <property type="nucleotide sequence ID" value="NC_029745.1"/>
</dbReference>
<evidence type="ECO:0000259" key="1">
    <source>
        <dbReference type="Pfam" id="PF00961"/>
    </source>
</evidence>